<evidence type="ECO:0000313" key="3">
    <source>
        <dbReference type="EMBL" id="WZW98780.1"/>
    </source>
</evidence>
<name>A0ABZ3CAJ3_9ACTN</name>
<keyword evidence="2" id="KW-0812">Transmembrane</keyword>
<reference evidence="3 4" key="1">
    <citation type="journal article" date="2023" name="Environ Microbiome">
        <title>A coral-associated actinobacterium mitigates coral bleaching under heat stress.</title>
        <authorList>
            <person name="Li J."/>
            <person name="Zou Y."/>
            <person name="Li Q."/>
            <person name="Zhang J."/>
            <person name="Bourne D.G."/>
            <person name="Lyu Y."/>
            <person name="Liu C."/>
            <person name="Zhang S."/>
        </authorList>
    </citation>
    <scope>NUCLEOTIDE SEQUENCE [LARGE SCALE GENOMIC DNA]</scope>
    <source>
        <strain evidence="3 4">SCSIO 13291</strain>
    </source>
</reference>
<keyword evidence="2" id="KW-0472">Membrane</keyword>
<dbReference type="EMBL" id="CP115965">
    <property type="protein sequence ID" value="WZW98780.1"/>
    <property type="molecule type" value="Genomic_DNA"/>
</dbReference>
<evidence type="ECO:0000256" key="1">
    <source>
        <dbReference type="SAM" id="MobiDB-lite"/>
    </source>
</evidence>
<sequence length="330" mass="34978">MSPINENELRNELWYAHDGAEPDTDRLTASVLQRGRTVRRNRTIAGGLAAVVLLGGATFGIGSLLENTTQRGVPVSEVSPTPTATTTASPSPTPSTSPGTTPTPGSPTSATTPAGDQTPPADPPASATPAWPDYTDNGIFPADFGDLGGFRLLHEGTPATDEVTAWEEESPVVRFCDQAPGALVEVEAGRHIQARGPAGMGWDESVLVFRTEQAAIDFLDQVRSYEYSDEACSRDEQTPGWRDQWALAELNDLGDDAIGLSWWTQAEVDGTWADAPGGSLSVSVRQGRAVYTGLTFGEYVGDPLDADALAELQPFFDDALAQDCPWPGGC</sequence>
<protein>
    <submittedName>
        <fullName evidence="3">Uncharacterized protein</fullName>
    </submittedName>
</protein>
<dbReference type="Proteomes" id="UP001434337">
    <property type="component" value="Chromosome"/>
</dbReference>
<evidence type="ECO:0000313" key="4">
    <source>
        <dbReference type="Proteomes" id="UP001434337"/>
    </source>
</evidence>
<keyword evidence="2" id="KW-1133">Transmembrane helix</keyword>
<accession>A0ABZ3CAJ3</accession>
<dbReference type="RefSeq" id="WP_232548658.1">
    <property type="nucleotide sequence ID" value="NZ_CP115965.1"/>
</dbReference>
<keyword evidence="4" id="KW-1185">Reference proteome</keyword>
<feature type="compositionally biased region" description="Low complexity" evidence="1">
    <location>
        <begin position="79"/>
        <end position="133"/>
    </location>
</feature>
<feature type="transmembrane region" description="Helical" evidence="2">
    <location>
        <begin position="44"/>
        <end position="65"/>
    </location>
</feature>
<gene>
    <name evidence="3" type="ORF">PCC79_00815</name>
</gene>
<evidence type="ECO:0000256" key="2">
    <source>
        <dbReference type="SAM" id="Phobius"/>
    </source>
</evidence>
<proteinExistence type="predicted"/>
<organism evidence="3 4">
    <name type="scientific">Propioniciclava soli</name>
    <dbReference type="NCBI Taxonomy" id="2775081"/>
    <lineage>
        <taxon>Bacteria</taxon>
        <taxon>Bacillati</taxon>
        <taxon>Actinomycetota</taxon>
        <taxon>Actinomycetes</taxon>
        <taxon>Propionibacteriales</taxon>
        <taxon>Propionibacteriaceae</taxon>
        <taxon>Propioniciclava</taxon>
    </lineage>
</organism>
<feature type="region of interest" description="Disordered" evidence="1">
    <location>
        <begin position="71"/>
        <end position="137"/>
    </location>
</feature>